<dbReference type="EMBL" id="JACHIW010000001">
    <property type="protein sequence ID" value="MBB5155284.1"/>
    <property type="molecule type" value="Genomic_DNA"/>
</dbReference>
<dbReference type="GO" id="GO:0008171">
    <property type="term" value="F:O-methyltransferase activity"/>
    <property type="evidence" value="ECO:0007669"/>
    <property type="project" value="InterPro"/>
</dbReference>
<keyword evidence="6" id="KW-1185">Reference proteome</keyword>
<dbReference type="Gene3D" id="1.10.10.10">
    <property type="entry name" value="Winged helix-like DNA-binding domain superfamily/Winged helix DNA-binding domain"/>
    <property type="match status" value="1"/>
</dbReference>
<dbReference type="Gene3D" id="3.40.50.150">
    <property type="entry name" value="Vaccinia Virus protein VP39"/>
    <property type="match status" value="1"/>
</dbReference>
<evidence type="ECO:0000256" key="1">
    <source>
        <dbReference type="ARBA" id="ARBA00022603"/>
    </source>
</evidence>
<evidence type="ECO:0000313" key="6">
    <source>
        <dbReference type="Proteomes" id="UP000584374"/>
    </source>
</evidence>
<keyword evidence="3" id="KW-0949">S-adenosyl-L-methionine</keyword>
<organism evidence="5 6">
    <name type="scientific">Saccharopolyspora phatthalungensis</name>
    <dbReference type="NCBI Taxonomy" id="664693"/>
    <lineage>
        <taxon>Bacteria</taxon>
        <taxon>Bacillati</taxon>
        <taxon>Actinomycetota</taxon>
        <taxon>Actinomycetes</taxon>
        <taxon>Pseudonocardiales</taxon>
        <taxon>Pseudonocardiaceae</taxon>
        <taxon>Saccharopolyspora</taxon>
    </lineage>
</organism>
<dbReference type="PANTHER" id="PTHR43712">
    <property type="entry name" value="PUTATIVE (AFU_ORTHOLOGUE AFUA_4G14580)-RELATED"/>
    <property type="match status" value="1"/>
</dbReference>
<evidence type="ECO:0000259" key="4">
    <source>
        <dbReference type="Pfam" id="PF00891"/>
    </source>
</evidence>
<dbReference type="Proteomes" id="UP000584374">
    <property type="component" value="Unassembled WGS sequence"/>
</dbReference>
<dbReference type="GO" id="GO:0032259">
    <property type="term" value="P:methylation"/>
    <property type="evidence" value="ECO:0007669"/>
    <property type="project" value="UniProtKB-KW"/>
</dbReference>
<dbReference type="RefSeq" id="WP_312864244.1">
    <property type="nucleotide sequence ID" value="NZ_JACHIW010000001.1"/>
</dbReference>
<feature type="domain" description="O-methyltransferase C-terminal" evidence="4">
    <location>
        <begin position="59"/>
        <end position="263"/>
    </location>
</feature>
<evidence type="ECO:0000313" key="5">
    <source>
        <dbReference type="EMBL" id="MBB5155284.1"/>
    </source>
</evidence>
<comment type="caution">
    <text evidence="5">The sequence shown here is derived from an EMBL/GenBank/DDBJ whole genome shotgun (WGS) entry which is preliminary data.</text>
</comment>
<evidence type="ECO:0000256" key="3">
    <source>
        <dbReference type="ARBA" id="ARBA00022691"/>
    </source>
</evidence>
<reference evidence="5 6" key="1">
    <citation type="submission" date="2020-08" db="EMBL/GenBank/DDBJ databases">
        <title>Sequencing the genomes of 1000 actinobacteria strains.</title>
        <authorList>
            <person name="Klenk H.-P."/>
        </authorList>
    </citation>
    <scope>NUCLEOTIDE SEQUENCE [LARGE SCALE GENOMIC DNA]</scope>
    <source>
        <strain evidence="5 6">DSM 45584</strain>
    </source>
</reference>
<accession>A0A840Q430</accession>
<protein>
    <recommendedName>
        <fullName evidence="4">O-methyltransferase C-terminal domain-containing protein</fullName>
    </recommendedName>
</protein>
<dbReference type="SUPFAM" id="SSF53335">
    <property type="entry name" value="S-adenosyl-L-methionine-dependent methyltransferases"/>
    <property type="match status" value="1"/>
</dbReference>
<dbReference type="Pfam" id="PF00891">
    <property type="entry name" value="Methyltransf_2"/>
    <property type="match status" value="1"/>
</dbReference>
<dbReference type="InterPro" id="IPR029063">
    <property type="entry name" value="SAM-dependent_MTases_sf"/>
</dbReference>
<dbReference type="InterPro" id="IPR001077">
    <property type="entry name" value="COMT_C"/>
</dbReference>
<sequence length="290" mass="32058">MLRRLLDHLVTVGVFDRDVETGRYRVTDFGRGLRDDDPGGLRADLDITGWLGRAELAFVELLHTVRTGELGYSRRYGRGFWADLAATPQLRKSFDAKMNRRFEVQATQIAQRFDWGRFSHIVDVGGGDGTLLDRILRTHPKVRGSVLDVPTTAAAATERFAEAGWGERADAVAGSFFEPLPGGADAYVLSDILHDWDDDNARAILTECTRAAAAHGLVLVIEVLREGLPGQGFNTAIDLSMVVFFGGRERTIEEITALAGDCGLELRDTRRVADERTLLEFGIAEPREKT</sequence>
<dbReference type="PANTHER" id="PTHR43712:SF2">
    <property type="entry name" value="O-METHYLTRANSFERASE CICE"/>
    <property type="match status" value="1"/>
</dbReference>
<keyword evidence="2" id="KW-0808">Transferase</keyword>
<dbReference type="PROSITE" id="PS51683">
    <property type="entry name" value="SAM_OMT_II"/>
    <property type="match status" value="1"/>
</dbReference>
<name>A0A840Q430_9PSEU</name>
<proteinExistence type="predicted"/>
<evidence type="ECO:0000256" key="2">
    <source>
        <dbReference type="ARBA" id="ARBA00022679"/>
    </source>
</evidence>
<gene>
    <name evidence="5" type="ORF">BJ970_002818</name>
</gene>
<dbReference type="Gene3D" id="1.10.287.1350">
    <property type="match status" value="1"/>
</dbReference>
<dbReference type="CDD" id="cd02440">
    <property type="entry name" value="AdoMet_MTases"/>
    <property type="match status" value="1"/>
</dbReference>
<dbReference type="AlphaFoldDB" id="A0A840Q430"/>
<dbReference type="InterPro" id="IPR016461">
    <property type="entry name" value="COMT-like"/>
</dbReference>
<keyword evidence="1" id="KW-0489">Methyltransferase</keyword>
<dbReference type="InterPro" id="IPR036388">
    <property type="entry name" value="WH-like_DNA-bd_sf"/>
</dbReference>